<keyword evidence="3" id="KW-0694">RNA-binding</keyword>
<dbReference type="PANTHER" id="PTHR11078:SF3">
    <property type="entry name" value="ANTITERMINATION NUSB DOMAIN-CONTAINING PROTEIN"/>
    <property type="match status" value="1"/>
</dbReference>
<feature type="domain" description="NusB/RsmB/TIM44" evidence="6">
    <location>
        <begin position="205"/>
        <end position="296"/>
    </location>
</feature>
<keyword evidence="2" id="KW-0889">Transcription antitermination</keyword>
<dbReference type="GO" id="GO:0003723">
    <property type="term" value="F:RNA binding"/>
    <property type="evidence" value="ECO:0007669"/>
    <property type="project" value="UniProtKB-KW"/>
</dbReference>
<keyword evidence="8" id="KW-1185">Reference proteome</keyword>
<sequence>MINRILIRIKVLQIVYSYYQNGNGDLKVAENELLFSLQKSYDLYHYFLLLIVEVTNLQKRLLDARKNKYMPTEAELNPNTRLTDNRFAAQIEQNDALKKYVSEQGISWSNDEDFIKAVLEQILDSDIYAEYLANKDDSYETDKEFWRTVFKKIICGNETVEDYLEDKSIYWNDDIEIVETFTLKTIKKFEEKNGSKQALLPMFKDMEDKSFAIQLFRQSLLKGKEFRERIEKHIKNWETERIANMDLIIMQVAIAEIMTFPTIPTIVTLNEYIDTAKYYSTPKSGTFINGILDSIVSELKKEKLLLKD</sequence>
<evidence type="ECO:0000256" key="4">
    <source>
        <dbReference type="ARBA" id="ARBA00023015"/>
    </source>
</evidence>
<protein>
    <submittedName>
        <fullName evidence="7">NusB antitermination factor</fullName>
    </submittedName>
</protein>
<proteinExistence type="inferred from homology"/>
<evidence type="ECO:0000313" key="8">
    <source>
        <dbReference type="Proteomes" id="UP000236725"/>
    </source>
</evidence>
<dbReference type="AlphaFoldDB" id="A0A8G2BXI2"/>
<keyword evidence="4" id="KW-0805">Transcription regulation</keyword>
<evidence type="ECO:0000313" key="7">
    <source>
        <dbReference type="EMBL" id="SEG05161.1"/>
    </source>
</evidence>
<dbReference type="GO" id="GO:0031564">
    <property type="term" value="P:transcription antitermination"/>
    <property type="evidence" value="ECO:0007669"/>
    <property type="project" value="UniProtKB-KW"/>
</dbReference>
<dbReference type="NCBIfam" id="TIGR01951">
    <property type="entry name" value="nusB"/>
    <property type="match status" value="1"/>
</dbReference>
<name>A0A8G2BXI2_9BACT</name>
<dbReference type="InterPro" id="IPR006027">
    <property type="entry name" value="NusB_RsmB_TIM44"/>
</dbReference>
<accession>A0A8G2BXI2</accession>
<dbReference type="EMBL" id="FNVS01000013">
    <property type="protein sequence ID" value="SEG05161.1"/>
    <property type="molecule type" value="Genomic_DNA"/>
</dbReference>
<reference evidence="7 8" key="1">
    <citation type="submission" date="2016-10" db="EMBL/GenBank/DDBJ databases">
        <authorList>
            <person name="Varghese N."/>
            <person name="Submissions S."/>
        </authorList>
    </citation>
    <scope>NUCLEOTIDE SEQUENCE [LARGE SCALE GENOMIC DNA]</scope>
    <source>
        <strain evidence="7 8">DSM 29073</strain>
    </source>
</reference>
<dbReference type="GO" id="GO:0005829">
    <property type="term" value="C:cytosol"/>
    <property type="evidence" value="ECO:0007669"/>
    <property type="project" value="TreeGrafter"/>
</dbReference>
<dbReference type="Gene3D" id="1.10.940.10">
    <property type="entry name" value="NusB-like"/>
    <property type="match status" value="1"/>
</dbReference>
<organism evidence="7 8">
    <name type="scientific">Parabacteroides chinchillae</name>
    <dbReference type="NCBI Taxonomy" id="871327"/>
    <lineage>
        <taxon>Bacteria</taxon>
        <taxon>Pseudomonadati</taxon>
        <taxon>Bacteroidota</taxon>
        <taxon>Bacteroidia</taxon>
        <taxon>Bacteroidales</taxon>
        <taxon>Tannerellaceae</taxon>
        <taxon>Parabacteroides</taxon>
    </lineage>
</organism>
<dbReference type="RefSeq" id="WP_103983805.1">
    <property type="nucleotide sequence ID" value="NZ_FNVS01000013.1"/>
</dbReference>
<evidence type="ECO:0000259" key="6">
    <source>
        <dbReference type="Pfam" id="PF01029"/>
    </source>
</evidence>
<evidence type="ECO:0000256" key="3">
    <source>
        <dbReference type="ARBA" id="ARBA00022884"/>
    </source>
</evidence>
<evidence type="ECO:0000256" key="5">
    <source>
        <dbReference type="ARBA" id="ARBA00023163"/>
    </source>
</evidence>
<keyword evidence="5" id="KW-0804">Transcription</keyword>
<evidence type="ECO:0000256" key="2">
    <source>
        <dbReference type="ARBA" id="ARBA00022814"/>
    </source>
</evidence>
<comment type="similarity">
    <text evidence="1">Belongs to the NusB family.</text>
</comment>
<dbReference type="GO" id="GO:0006353">
    <property type="term" value="P:DNA-templated transcription termination"/>
    <property type="evidence" value="ECO:0007669"/>
    <property type="project" value="InterPro"/>
</dbReference>
<dbReference type="Proteomes" id="UP000236725">
    <property type="component" value="Unassembled WGS sequence"/>
</dbReference>
<dbReference type="InterPro" id="IPR011605">
    <property type="entry name" value="NusB_fam"/>
</dbReference>
<dbReference type="Pfam" id="PF01029">
    <property type="entry name" value="NusB"/>
    <property type="match status" value="1"/>
</dbReference>
<dbReference type="SUPFAM" id="SSF48013">
    <property type="entry name" value="NusB-like"/>
    <property type="match status" value="1"/>
</dbReference>
<comment type="caution">
    <text evidence="7">The sequence shown here is derived from an EMBL/GenBank/DDBJ whole genome shotgun (WGS) entry which is preliminary data.</text>
</comment>
<gene>
    <name evidence="7" type="ORF">SAMN05444001_11357</name>
</gene>
<dbReference type="PANTHER" id="PTHR11078">
    <property type="entry name" value="N UTILIZATION SUBSTANCE PROTEIN B-RELATED"/>
    <property type="match status" value="1"/>
</dbReference>
<dbReference type="InterPro" id="IPR035926">
    <property type="entry name" value="NusB-like_sf"/>
</dbReference>
<evidence type="ECO:0000256" key="1">
    <source>
        <dbReference type="ARBA" id="ARBA00005952"/>
    </source>
</evidence>